<evidence type="ECO:0000259" key="5">
    <source>
        <dbReference type="PROSITE" id="PS50181"/>
    </source>
</evidence>
<keyword evidence="2" id="KW-0677">Repeat</keyword>
<sequence>MSQRVDAGMVADDRGARGVLNDAEPETETAQQPQEESRSTSSSTSPVPPDNEESDFFLAADDSQSSLGMPNLQDMHVSDDECIQPIDRLPNELLIAIFARLNTPSDLLNVMLVCKRWSRNAVDLLWHRPSCTTWKKHESICRTLALENPYFAYRDFVKRLNLSALAGRVNDGSVMPLAACTRVERLTLTGCANLTDLGVIALVSSSSRLYSLDVSMGPSSTTADVAFNDQISETSIYAIAKHCPRLQGLNVSGCRRISNESLIQLARNCRQIKRLKFNNCTQITDEAVLAFAENCPNILELDLHQCREIGNEPVSRVLTKGKSLRELHLANCDLVDDSAFLSLPPNRTYENLRILNLGSCTRLTDRAVEKIVEVAPRLRNLVLQKCRNITDVAVYAISKLGKNLHYLHLGHCGHITDDAVKRLVNSCNRIRYIDLGCCTLLTDDSVTKLAALPKLKRIGLVKCSNITDASVLALANANRRPRMRRDASGNIIGSDYSTSQSCLERVHLSYCTNLTQDSIIKLLNSCPRLTHLSLTGVQAFLREDLEGFSRDAPPEFTEHQRAVFCVFSGQGVVGLRKHLNRIRQAPLSIRAAPPVDGAIFPDTAPPPAGLPNLLQVGDGGFDDGEVDAIDDDDGLEDASEMVLDTHPLLNNQQNTVLDFNAALGTIPLPPPAAQTPQPEGTETPFEPFHYVAGHPPYIPVPVTTPGEPATLDTPIAAAHQESSRGQEEGNGDVADNDGTADTASSPALHPQSAVAPGPTTANVIAAEPNHSTPIHHAHMDISTPGAVILEQQRLAANEHQASHSGGPAAA</sequence>
<organism evidence="6 7">
    <name type="scientific">Chaetomium strumarium</name>
    <dbReference type="NCBI Taxonomy" id="1170767"/>
    <lineage>
        <taxon>Eukaryota</taxon>
        <taxon>Fungi</taxon>
        <taxon>Dikarya</taxon>
        <taxon>Ascomycota</taxon>
        <taxon>Pezizomycotina</taxon>
        <taxon>Sordariomycetes</taxon>
        <taxon>Sordariomycetidae</taxon>
        <taxon>Sordariales</taxon>
        <taxon>Chaetomiaceae</taxon>
        <taxon>Chaetomium</taxon>
    </lineage>
</organism>
<keyword evidence="3" id="KW-0833">Ubl conjugation pathway</keyword>
<dbReference type="GeneID" id="87880260"/>
<feature type="domain" description="F-box" evidence="5">
    <location>
        <begin position="83"/>
        <end position="129"/>
    </location>
</feature>
<dbReference type="InterPro" id="IPR057207">
    <property type="entry name" value="FBXL15_LRR"/>
</dbReference>
<dbReference type="SUPFAM" id="SSF52047">
    <property type="entry name" value="RNI-like"/>
    <property type="match status" value="2"/>
</dbReference>
<name>A0AAJ0GYB4_9PEZI</name>
<dbReference type="InterPro" id="IPR006553">
    <property type="entry name" value="Leu-rich_rpt_Cys-con_subtyp"/>
</dbReference>
<evidence type="ECO:0000313" key="6">
    <source>
        <dbReference type="EMBL" id="KAK3308364.1"/>
    </source>
</evidence>
<dbReference type="FunFam" id="3.80.10.10:FF:000251">
    <property type="entry name" value="Ubiquitin ligase complex F-box protein GRR1"/>
    <property type="match status" value="1"/>
</dbReference>
<dbReference type="Pfam" id="PF12937">
    <property type="entry name" value="F-box-like"/>
    <property type="match status" value="1"/>
</dbReference>
<dbReference type="PROSITE" id="PS50181">
    <property type="entry name" value="FBOX"/>
    <property type="match status" value="1"/>
</dbReference>
<dbReference type="InterPro" id="IPR001810">
    <property type="entry name" value="F-box_dom"/>
</dbReference>
<keyword evidence="7" id="KW-1185">Reference proteome</keyword>
<evidence type="ECO:0000313" key="7">
    <source>
        <dbReference type="Proteomes" id="UP001273166"/>
    </source>
</evidence>
<evidence type="ECO:0000256" key="4">
    <source>
        <dbReference type="SAM" id="MobiDB-lite"/>
    </source>
</evidence>
<evidence type="ECO:0000256" key="2">
    <source>
        <dbReference type="ARBA" id="ARBA00022737"/>
    </source>
</evidence>
<dbReference type="RefSeq" id="XP_062724144.1">
    <property type="nucleotide sequence ID" value="XM_062861431.1"/>
</dbReference>
<dbReference type="Pfam" id="PF25372">
    <property type="entry name" value="DUF7885"/>
    <property type="match status" value="1"/>
</dbReference>
<dbReference type="Gene3D" id="1.20.1280.50">
    <property type="match status" value="1"/>
</dbReference>
<dbReference type="SUPFAM" id="SSF81383">
    <property type="entry name" value="F-box domain"/>
    <property type="match status" value="1"/>
</dbReference>
<keyword evidence="1" id="KW-0433">Leucine-rich repeat</keyword>
<dbReference type="Proteomes" id="UP001273166">
    <property type="component" value="Unassembled WGS sequence"/>
</dbReference>
<dbReference type="InterPro" id="IPR036047">
    <property type="entry name" value="F-box-like_dom_sf"/>
</dbReference>
<feature type="region of interest" description="Disordered" evidence="4">
    <location>
        <begin position="719"/>
        <end position="758"/>
    </location>
</feature>
<comment type="caution">
    <text evidence="6">The sequence shown here is derived from an EMBL/GenBank/DDBJ whole genome shotgun (WGS) entry which is preliminary data.</text>
</comment>
<dbReference type="GO" id="GO:0005737">
    <property type="term" value="C:cytoplasm"/>
    <property type="evidence" value="ECO:0007669"/>
    <property type="project" value="TreeGrafter"/>
</dbReference>
<proteinExistence type="predicted"/>
<dbReference type="AlphaFoldDB" id="A0AAJ0GYB4"/>
<dbReference type="EMBL" id="JAUDZG010000002">
    <property type="protein sequence ID" value="KAK3308364.1"/>
    <property type="molecule type" value="Genomic_DNA"/>
</dbReference>
<dbReference type="InterPro" id="IPR050648">
    <property type="entry name" value="F-box_LRR-repeat"/>
</dbReference>
<dbReference type="GO" id="GO:0019005">
    <property type="term" value="C:SCF ubiquitin ligase complex"/>
    <property type="evidence" value="ECO:0007669"/>
    <property type="project" value="UniProtKB-ARBA"/>
</dbReference>
<gene>
    <name evidence="6" type="ORF">B0T15DRAFT_106438</name>
</gene>
<feature type="region of interest" description="Disordered" evidence="4">
    <location>
        <begin position="1"/>
        <end position="55"/>
    </location>
</feature>
<dbReference type="PANTHER" id="PTHR13382">
    <property type="entry name" value="MITOCHONDRIAL ATP SYNTHASE COUPLING FACTOR B"/>
    <property type="match status" value="1"/>
</dbReference>
<reference evidence="6" key="1">
    <citation type="journal article" date="2023" name="Mol. Phylogenet. Evol.">
        <title>Genome-scale phylogeny and comparative genomics of the fungal order Sordariales.</title>
        <authorList>
            <person name="Hensen N."/>
            <person name="Bonometti L."/>
            <person name="Westerberg I."/>
            <person name="Brannstrom I.O."/>
            <person name="Guillou S."/>
            <person name="Cros-Aarteil S."/>
            <person name="Calhoun S."/>
            <person name="Haridas S."/>
            <person name="Kuo A."/>
            <person name="Mondo S."/>
            <person name="Pangilinan J."/>
            <person name="Riley R."/>
            <person name="LaButti K."/>
            <person name="Andreopoulos B."/>
            <person name="Lipzen A."/>
            <person name="Chen C."/>
            <person name="Yan M."/>
            <person name="Daum C."/>
            <person name="Ng V."/>
            <person name="Clum A."/>
            <person name="Steindorff A."/>
            <person name="Ohm R.A."/>
            <person name="Martin F."/>
            <person name="Silar P."/>
            <person name="Natvig D.O."/>
            <person name="Lalanne C."/>
            <person name="Gautier V."/>
            <person name="Ament-Velasquez S.L."/>
            <person name="Kruys A."/>
            <person name="Hutchinson M.I."/>
            <person name="Powell A.J."/>
            <person name="Barry K."/>
            <person name="Miller A.N."/>
            <person name="Grigoriev I.V."/>
            <person name="Debuchy R."/>
            <person name="Gladieux P."/>
            <person name="Hiltunen Thoren M."/>
            <person name="Johannesson H."/>
        </authorList>
    </citation>
    <scope>NUCLEOTIDE SEQUENCE</scope>
    <source>
        <strain evidence="6">CBS 333.67</strain>
    </source>
</reference>
<feature type="compositionally biased region" description="Low complexity" evidence="4">
    <location>
        <begin position="28"/>
        <end position="45"/>
    </location>
</feature>
<accession>A0AAJ0GYB4</accession>
<evidence type="ECO:0000256" key="1">
    <source>
        <dbReference type="ARBA" id="ARBA00022614"/>
    </source>
</evidence>
<dbReference type="InterPro" id="IPR032675">
    <property type="entry name" value="LRR_dom_sf"/>
</dbReference>
<reference evidence="6" key="2">
    <citation type="submission" date="2023-06" db="EMBL/GenBank/DDBJ databases">
        <authorList>
            <consortium name="Lawrence Berkeley National Laboratory"/>
            <person name="Mondo S.J."/>
            <person name="Hensen N."/>
            <person name="Bonometti L."/>
            <person name="Westerberg I."/>
            <person name="Brannstrom I.O."/>
            <person name="Guillou S."/>
            <person name="Cros-Aarteil S."/>
            <person name="Calhoun S."/>
            <person name="Haridas S."/>
            <person name="Kuo A."/>
            <person name="Pangilinan J."/>
            <person name="Riley R."/>
            <person name="Labutti K."/>
            <person name="Andreopoulos B."/>
            <person name="Lipzen A."/>
            <person name="Chen C."/>
            <person name="Yanf M."/>
            <person name="Daum C."/>
            <person name="Ng V."/>
            <person name="Clum A."/>
            <person name="Steindorff A."/>
            <person name="Ohm R."/>
            <person name="Martin F."/>
            <person name="Silar P."/>
            <person name="Natvig D."/>
            <person name="Lalanne C."/>
            <person name="Gautier V."/>
            <person name="Ament-Velasquez S.L."/>
            <person name="Kruys A."/>
            <person name="Hutchinson M.I."/>
            <person name="Powell A.J."/>
            <person name="Barry K."/>
            <person name="Miller A.N."/>
            <person name="Grigoriev I.V."/>
            <person name="Debuchy R."/>
            <person name="Gladieux P."/>
            <person name="Thoren M.H."/>
            <person name="Johannesson H."/>
        </authorList>
    </citation>
    <scope>NUCLEOTIDE SEQUENCE</scope>
    <source>
        <strain evidence="6">CBS 333.67</strain>
    </source>
</reference>
<dbReference type="Gene3D" id="3.80.10.10">
    <property type="entry name" value="Ribonuclease Inhibitor"/>
    <property type="match status" value="3"/>
</dbReference>
<protein>
    <recommendedName>
        <fullName evidence="5">F-box domain-containing protein</fullName>
    </recommendedName>
</protein>
<dbReference type="PANTHER" id="PTHR13382:SF67">
    <property type="entry name" value="SCF E3 UBIQUITIN LIGASE COMPLEX F-BOX PROTEIN POF2"/>
    <property type="match status" value="1"/>
</dbReference>
<evidence type="ECO:0000256" key="3">
    <source>
        <dbReference type="ARBA" id="ARBA00022786"/>
    </source>
</evidence>
<dbReference type="SMART" id="SM00367">
    <property type="entry name" value="LRR_CC"/>
    <property type="match status" value="11"/>
</dbReference>